<name>A0ABX7LR96_9CAUL</name>
<evidence type="ECO:0000313" key="1">
    <source>
        <dbReference type="EMBL" id="QSF54674.1"/>
    </source>
</evidence>
<protein>
    <submittedName>
        <fullName evidence="1">Uncharacterized protein</fullName>
    </submittedName>
</protein>
<evidence type="ECO:0000313" key="2">
    <source>
        <dbReference type="Proteomes" id="UP000662957"/>
    </source>
</evidence>
<organism evidence="1 2">
    <name type="scientific">Brevundimonas fontaquae</name>
    <dbReference type="NCBI Taxonomy" id="2813778"/>
    <lineage>
        <taxon>Bacteria</taxon>
        <taxon>Pseudomonadati</taxon>
        <taxon>Pseudomonadota</taxon>
        <taxon>Alphaproteobacteria</taxon>
        <taxon>Caulobacterales</taxon>
        <taxon>Caulobacteraceae</taxon>
        <taxon>Brevundimonas</taxon>
    </lineage>
</organism>
<proteinExistence type="predicted"/>
<gene>
    <name evidence="1" type="ORF">JX001_02270</name>
</gene>
<dbReference type="RefSeq" id="WP_205682115.1">
    <property type="nucleotide sequence ID" value="NZ_CP070968.1"/>
</dbReference>
<reference evidence="1 2" key="1">
    <citation type="submission" date="2021-02" db="EMBL/GenBank/DDBJ databases">
        <title>Brevundimonas sp. CS1 genome sequence.</title>
        <authorList>
            <person name="Lee K."/>
            <person name="Choi Y.-J."/>
            <person name="Son H.-R."/>
        </authorList>
    </citation>
    <scope>NUCLEOTIDE SEQUENCE [LARGE SCALE GENOMIC DNA]</scope>
    <source>
        <strain evidence="1 2">CS1</strain>
    </source>
</reference>
<sequence>MADGSINAECKTCGGKEFRFDREEPDQQVVCNSCEAEVGSLRDVQHALRTEGERVMNDAIADLKKKLRKSGWK</sequence>
<dbReference type="Proteomes" id="UP000662957">
    <property type="component" value="Chromosome"/>
</dbReference>
<keyword evidence="2" id="KW-1185">Reference proteome</keyword>
<dbReference type="EMBL" id="CP070968">
    <property type="protein sequence ID" value="QSF54674.1"/>
    <property type="molecule type" value="Genomic_DNA"/>
</dbReference>
<accession>A0ABX7LR96</accession>